<dbReference type="Proteomes" id="UP001194580">
    <property type="component" value="Unassembled WGS sequence"/>
</dbReference>
<sequence length="390" mass="42947">MKIPTIVSALVAMTIAVHAAPTPATNGTVTDDAALLASIPKYDYKTAEKLVAHYNEVVHGSNPLFRTNGGVKAAGSVSSDILPFCVGYATNPVRVKVFKNKMKCDFKGWTTLFIYTAHTKQEKHHAPYPMCVGNAGSPDRSMFFSDRKDCSINGWKTDFAFYESGDKDGSKDANPLHQGTYMWQAQNPHRMMLYPYYEGDKHGWQYAYNLRYRSRYRLSSSSEMNWLSQTMHWHESAHQQLSVSTASGSTFRCAQNLIQVWSNRVKFDGSGSTAIYPGNDSPGFVTDAARDECSSLVKNAQIRAGRFNIAQTVTVIEVMLDNKVYAAASVESGSWMTQKQEHIRTALQESLRTGAPVAVANTGAGSDSISAYIQSTYVTIGGAEAYRASI</sequence>
<accession>A0AAD4DI18</accession>
<feature type="chain" id="PRO_5042031047" evidence="1">
    <location>
        <begin position="20"/>
        <end position="390"/>
    </location>
</feature>
<reference evidence="2" key="1">
    <citation type="journal article" date="2020" name="Fungal Divers.">
        <title>Resolving the Mortierellaceae phylogeny through synthesis of multi-gene phylogenetics and phylogenomics.</title>
        <authorList>
            <person name="Vandepol N."/>
            <person name="Liber J."/>
            <person name="Desiro A."/>
            <person name="Na H."/>
            <person name="Kennedy M."/>
            <person name="Barry K."/>
            <person name="Grigoriev I.V."/>
            <person name="Miller A.N."/>
            <person name="O'Donnell K."/>
            <person name="Stajich J.E."/>
            <person name="Bonito G."/>
        </authorList>
    </citation>
    <scope>NUCLEOTIDE SEQUENCE</scope>
    <source>
        <strain evidence="2">NRRL 28262</strain>
    </source>
</reference>
<gene>
    <name evidence="2" type="ORF">BGZ95_003442</name>
</gene>
<organism evidence="2 3">
    <name type="scientific">Linnemannia exigua</name>
    <dbReference type="NCBI Taxonomy" id="604196"/>
    <lineage>
        <taxon>Eukaryota</taxon>
        <taxon>Fungi</taxon>
        <taxon>Fungi incertae sedis</taxon>
        <taxon>Mucoromycota</taxon>
        <taxon>Mortierellomycotina</taxon>
        <taxon>Mortierellomycetes</taxon>
        <taxon>Mortierellales</taxon>
        <taxon>Mortierellaceae</taxon>
        <taxon>Linnemannia</taxon>
    </lineage>
</organism>
<keyword evidence="1" id="KW-0732">Signal</keyword>
<dbReference type="EMBL" id="JAAAIL010000179">
    <property type="protein sequence ID" value="KAG0278661.1"/>
    <property type="molecule type" value="Genomic_DNA"/>
</dbReference>
<evidence type="ECO:0000256" key="1">
    <source>
        <dbReference type="SAM" id="SignalP"/>
    </source>
</evidence>
<name>A0AAD4DI18_9FUNG</name>
<evidence type="ECO:0000313" key="3">
    <source>
        <dbReference type="Proteomes" id="UP001194580"/>
    </source>
</evidence>
<protein>
    <submittedName>
        <fullName evidence="2">Uncharacterized protein</fullName>
    </submittedName>
</protein>
<dbReference type="AlphaFoldDB" id="A0AAD4DI18"/>
<comment type="caution">
    <text evidence="2">The sequence shown here is derived from an EMBL/GenBank/DDBJ whole genome shotgun (WGS) entry which is preliminary data.</text>
</comment>
<feature type="signal peptide" evidence="1">
    <location>
        <begin position="1"/>
        <end position="19"/>
    </location>
</feature>
<evidence type="ECO:0000313" key="2">
    <source>
        <dbReference type="EMBL" id="KAG0278661.1"/>
    </source>
</evidence>
<keyword evidence="3" id="KW-1185">Reference proteome</keyword>
<proteinExistence type="predicted"/>